<sequence>MDDIDHADRCTVFVELDAGDAVGANQKPNFLGAGTSKLGVSMECYIVRYRSFDWRGAVVVYVQEG</sequence>
<dbReference type="Proteomes" id="UP001157137">
    <property type="component" value="Unassembled WGS sequence"/>
</dbReference>
<name>A0AA37U6Z2_9BACL</name>
<reference evidence="1" key="1">
    <citation type="submission" date="2023-02" db="EMBL/GenBank/DDBJ databases">
        <title>Proposal of a novel subspecies: Alicyclobacillus hesperidum subspecies aegle.</title>
        <authorList>
            <person name="Goto K."/>
            <person name="Fujii T."/>
            <person name="Yasui K."/>
            <person name="Mochida K."/>
            <person name="Kato-Tanaka Y."/>
            <person name="Morohoshi S."/>
            <person name="An S.Y."/>
            <person name="Kasai H."/>
            <person name="Yokota A."/>
        </authorList>
    </citation>
    <scope>NUCLEOTIDE SEQUENCE</scope>
    <source>
        <strain evidence="1">DSM 12766</strain>
    </source>
</reference>
<evidence type="ECO:0000313" key="1">
    <source>
        <dbReference type="EMBL" id="GLV14689.1"/>
    </source>
</evidence>
<gene>
    <name evidence="1" type="ORF">Heshes_23730</name>
</gene>
<evidence type="ECO:0000313" key="2">
    <source>
        <dbReference type="Proteomes" id="UP001157137"/>
    </source>
</evidence>
<dbReference type="EMBL" id="BSRA01000015">
    <property type="protein sequence ID" value="GLV14689.1"/>
    <property type="molecule type" value="Genomic_DNA"/>
</dbReference>
<organism evidence="1 2">
    <name type="scientific">Alicyclobacillus hesperidum</name>
    <dbReference type="NCBI Taxonomy" id="89784"/>
    <lineage>
        <taxon>Bacteria</taxon>
        <taxon>Bacillati</taxon>
        <taxon>Bacillota</taxon>
        <taxon>Bacilli</taxon>
        <taxon>Bacillales</taxon>
        <taxon>Alicyclobacillaceae</taxon>
        <taxon>Alicyclobacillus</taxon>
    </lineage>
</organism>
<accession>A0AA37U6Z2</accession>
<comment type="caution">
    <text evidence="1">The sequence shown here is derived from an EMBL/GenBank/DDBJ whole genome shotgun (WGS) entry which is preliminary data.</text>
</comment>
<proteinExistence type="predicted"/>
<protein>
    <submittedName>
        <fullName evidence="1">Uncharacterized protein</fullName>
    </submittedName>
</protein>
<dbReference type="AlphaFoldDB" id="A0AA37U6Z2"/>